<dbReference type="GO" id="GO:0003677">
    <property type="term" value="F:DNA binding"/>
    <property type="evidence" value="ECO:0007669"/>
    <property type="project" value="InterPro"/>
</dbReference>
<dbReference type="EMBL" id="QUSL01000001">
    <property type="protein sequence ID" value="RGD87212.1"/>
    <property type="molecule type" value="Genomic_DNA"/>
</dbReference>
<dbReference type="PANTHER" id="PTHR33215:SF13">
    <property type="entry name" value="PROTEIN DISTAL ANTENNA"/>
    <property type="match status" value="1"/>
</dbReference>
<reference evidence="2 3" key="1">
    <citation type="submission" date="2018-08" db="EMBL/GenBank/DDBJ databases">
        <title>A genome reference for cultivated species of the human gut microbiota.</title>
        <authorList>
            <person name="Zou Y."/>
            <person name="Xue W."/>
            <person name="Luo G."/>
        </authorList>
    </citation>
    <scope>NUCLEOTIDE SEQUENCE [LARGE SCALE GENOMIC DNA]</scope>
    <source>
        <strain evidence="2 3">OM06-4</strain>
    </source>
</reference>
<proteinExistence type="predicted"/>
<dbReference type="SUPFAM" id="SSF46689">
    <property type="entry name" value="Homeodomain-like"/>
    <property type="match status" value="1"/>
</dbReference>
<dbReference type="InterPro" id="IPR051839">
    <property type="entry name" value="RD_transcriptional_regulator"/>
</dbReference>
<evidence type="ECO:0000313" key="2">
    <source>
        <dbReference type="EMBL" id="RGD87212.1"/>
    </source>
</evidence>
<dbReference type="Pfam" id="PF01527">
    <property type="entry name" value="HTH_Tnp_1"/>
    <property type="match status" value="1"/>
</dbReference>
<dbReference type="Gene3D" id="1.10.10.60">
    <property type="entry name" value="Homeodomain-like"/>
    <property type="match status" value="1"/>
</dbReference>
<evidence type="ECO:0000256" key="1">
    <source>
        <dbReference type="SAM" id="Coils"/>
    </source>
</evidence>
<dbReference type="GO" id="GO:0004803">
    <property type="term" value="F:transposase activity"/>
    <property type="evidence" value="ECO:0007669"/>
    <property type="project" value="InterPro"/>
</dbReference>
<dbReference type="RefSeq" id="WP_054690568.1">
    <property type="nucleotide sequence ID" value="NZ_JAQEEX010000117.1"/>
</dbReference>
<dbReference type="PANTHER" id="PTHR33215">
    <property type="entry name" value="PROTEIN DISTAL ANTENNA"/>
    <property type="match status" value="1"/>
</dbReference>
<keyword evidence="1" id="KW-0175">Coiled coil</keyword>
<dbReference type="InterPro" id="IPR002514">
    <property type="entry name" value="Transposase_8"/>
</dbReference>
<feature type="coiled-coil region" evidence="1">
    <location>
        <begin position="72"/>
        <end position="99"/>
    </location>
</feature>
<accession>A0A3E3EHT0</accession>
<evidence type="ECO:0000313" key="3">
    <source>
        <dbReference type="Proteomes" id="UP000261032"/>
    </source>
</evidence>
<sequence length="106" mass="12259">MARKKVIDKQFKLDAVQYRKDHPELTFEQVAKNLGISNSSIHRWCKQFSDTKVKNESKDENRDLFRGSGNFSSDDAKELARLKKENRDLKDAVEILKKAMSIVSSQ</sequence>
<protein>
    <submittedName>
        <fullName evidence="2">Transposase</fullName>
    </submittedName>
</protein>
<name>A0A3E3EHT0_9FIRM</name>
<gene>
    <name evidence="2" type="ORF">DXB93_00645</name>
</gene>
<organism evidence="2 3">
    <name type="scientific">Thomasclavelia ramosa</name>
    <dbReference type="NCBI Taxonomy" id="1547"/>
    <lineage>
        <taxon>Bacteria</taxon>
        <taxon>Bacillati</taxon>
        <taxon>Bacillota</taxon>
        <taxon>Erysipelotrichia</taxon>
        <taxon>Erysipelotrichales</taxon>
        <taxon>Coprobacillaceae</taxon>
        <taxon>Thomasclavelia</taxon>
    </lineage>
</organism>
<dbReference type="InterPro" id="IPR009057">
    <property type="entry name" value="Homeodomain-like_sf"/>
</dbReference>
<comment type="caution">
    <text evidence="2">The sequence shown here is derived from an EMBL/GenBank/DDBJ whole genome shotgun (WGS) entry which is preliminary data.</text>
</comment>
<dbReference type="GO" id="GO:0006313">
    <property type="term" value="P:DNA transposition"/>
    <property type="evidence" value="ECO:0007669"/>
    <property type="project" value="InterPro"/>
</dbReference>
<dbReference type="Proteomes" id="UP000261032">
    <property type="component" value="Unassembled WGS sequence"/>
</dbReference>
<dbReference type="AlphaFoldDB" id="A0A3E3EHT0"/>